<feature type="region of interest" description="Disordered" evidence="1">
    <location>
        <begin position="136"/>
        <end position="164"/>
    </location>
</feature>
<accession>A0A271IU04</accession>
<protein>
    <recommendedName>
        <fullName evidence="4">Lipoprotein</fullName>
    </recommendedName>
</protein>
<dbReference type="OrthoDB" id="9836240at2"/>
<evidence type="ECO:0000313" key="3">
    <source>
        <dbReference type="Proteomes" id="UP000216339"/>
    </source>
</evidence>
<organism evidence="2 3">
    <name type="scientific">Rubrivirga marina</name>
    <dbReference type="NCBI Taxonomy" id="1196024"/>
    <lineage>
        <taxon>Bacteria</taxon>
        <taxon>Pseudomonadati</taxon>
        <taxon>Rhodothermota</taxon>
        <taxon>Rhodothermia</taxon>
        <taxon>Rhodothermales</taxon>
        <taxon>Rubricoccaceae</taxon>
        <taxon>Rubrivirga</taxon>
    </lineage>
</organism>
<gene>
    <name evidence="2" type="ORF">BSZ37_20700</name>
</gene>
<proteinExistence type="predicted"/>
<sequence>MILVGLLAAGCGSETDTAPSGPAADGMAESVAHLAACIDDAPDEPCAPLPEYGAAYWLSEGEGRSETYLDGAALCLEALLEGAVVGRRGACTDVYEAYVPEARGGSRDLDGRLDEAQSGRAFGLAYSALVAERTRRSAEGMTGRDYNTGSIFDAPPADSTPPRR</sequence>
<evidence type="ECO:0008006" key="4">
    <source>
        <dbReference type="Google" id="ProtNLM"/>
    </source>
</evidence>
<keyword evidence="3" id="KW-1185">Reference proteome</keyword>
<evidence type="ECO:0000256" key="1">
    <source>
        <dbReference type="SAM" id="MobiDB-lite"/>
    </source>
</evidence>
<dbReference type="EMBL" id="MQWD01000005">
    <property type="protein sequence ID" value="PAP74600.1"/>
    <property type="molecule type" value="Genomic_DNA"/>
</dbReference>
<comment type="caution">
    <text evidence="2">The sequence shown here is derived from an EMBL/GenBank/DDBJ whole genome shotgun (WGS) entry which is preliminary data.</text>
</comment>
<reference evidence="2 3" key="1">
    <citation type="submission" date="2016-11" db="EMBL/GenBank/DDBJ databases">
        <title>Study of marine rhodopsin-containing bacteria.</title>
        <authorList>
            <person name="Yoshizawa S."/>
            <person name="Kumagai Y."/>
            <person name="Kogure K."/>
        </authorList>
    </citation>
    <scope>NUCLEOTIDE SEQUENCE [LARGE SCALE GENOMIC DNA]</scope>
    <source>
        <strain evidence="2 3">SAORIC-28</strain>
    </source>
</reference>
<name>A0A271IU04_9BACT</name>
<dbReference type="RefSeq" id="WP_095512565.1">
    <property type="nucleotide sequence ID" value="NZ_MQWD01000005.1"/>
</dbReference>
<dbReference type="AlphaFoldDB" id="A0A271IU04"/>
<evidence type="ECO:0000313" key="2">
    <source>
        <dbReference type="EMBL" id="PAP74600.1"/>
    </source>
</evidence>
<dbReference type="Proteomes" id="UP000216339">
    <property type="component" value="Unassembled WGS sequence"/>
</dbReference>